<dbReference type="InterPro" id="IPR025944">
    <property type="entry name" value="Sigma_54_int_dom_CS"/>
</dbReference>
<dbReference type="PROSITE" id="PS50045">
    <property type="entry name" value="SIGMA54_INTERACT_4"/>
    <property type="match status" value="1"/>
</dbReference>
<dbReference type="CDD" id="cd00009">
    <property type="entry name" value="AAA"/>
    <property type="match status" value="1"/>
</dbReference>
<evidence type="ECO:0000313" key="7">
    <source>
        <dbReference type="EMBL" id="GMG86822.1"/>
    </source>
</evidence>
<dbReference type="Proteomes" id="UP001224392">
    <property type="component" value="Unassembled WGS sequence"/>
</dbReference>
<dbReference type="SMART" id="SM00382">
    <property type="entry name" value="AAA"/>
    <property type="match status" value="1"/>
</dbReference>
<reference evidence="7 8" key="1">
    <citation type="submission" date="2023-04" db="EMBL/GenBank/DDBJ databases">
        <title>Marinobulbifer ophiurae gen. nov., sp. Nov., isolate from tissue of brittle star Ophioplocus japonicus.</title>
        <authorList>
            <person name="Kawano K."/>
            <person name="Sawayama S."/>
            <person name="Nakagawa S."/>
        </authorList>
    </citation>
    <scope>NUCLEOTIDE SEQUENCE [LARGE SCALE GENOMIC DNA]</scope>
    <source>
        <strain evidence="7 8">NKW57</strain>
    </source>
</reference>
<dbReference type="Pfam" id="PF02954">
    <property type="entry name" value="HTH_8"/>
    <property type="match status" value="1"/>
</dbReference>
<dbReference type="RefSeq" id="WP_285763415.1">
    <property type="nucleotide sequence ID" value="NZ_BSYJ01000002.1"/>
</dbReference>
<keyword evidence="3" id="KW-0805">Transcription regulation</keyword>
<dbReference type="EMBL" id="BSYJ01000002">
    <property type="protein sequence ID" value="GMG86822.1"/>
    <property type="molecule type" value="Genomic_DNA"/>
</dbReference>
<dbReference type="InterPro" id="IPR002078">
    <property type="entry name" value="Sigma_54_int"/>
</dbReference>
<evidence type="ECO:0000259" key="6">
    <source>
        <dbReference type="PROSITE" id="PS50045"/>
    </source>
</evidence>
<dbReference type="InterPro" id="IPR002197">
    <property type="entry name" value="HTH_Fis"/>
</dbReference>
<evidence type="ECO:0000256" key="1">
    <source>
        <dbReference type="ARBA" id="ARBA00022741"/>
    </source>
</evidence>
<proteinExistence type="predicted"/>
<keyword evidence="1" id="KW-0547">Nucleotide-binding</keyword>
<keyword evidence="5" id="KW-0804">Transcription</keyword>
<evidence type="ECO:0000313" key="8">
    <source>
        <dbReference type="Proteomes" id="UP001224392"/>
    </source>
</evidence>
<dbReference type="Pfam" id="PF00158">
    <property type="entry name" value="Sigma54_activat"/>
    <property type="match status" value="1"/>
</dbReference>
<sequence>MAVNNFHGILSQCSLMEEVFTSISRCAAADVPVFITGETGTGKELAARACHLESPRREQPFIAINCANLNENLMESQLFGHRRGAFTGATSDHAGALKSAGHGTLFLDEVTTLPMPLQAKLLRAVQEREFVPLGSHTPEKFEAQFVSASSTSLSEAVSRGEFREDLYYRLNVVMFDLPPLRKRAGDVEFLARHFLRAYSEAWNKDFVNFDEDALERMRDYPWPGNVRQLENILKGVIALNYGPVVTAAMLEGPMNEAMKYQQRPAAQLGMGASLANMQQRLRKNGRRRGDQEVQPLWWVERETIEHAIKLCGGNIIKAAGLLEVSPSTIYRKREKWLQQEEQ</sequence>
<comment type="caution">
    <text evidence="7">The sequence shown here is derived from an EMBL/GenBank/DDBJ whole genome shotgun (WGS) entry which is preliminary data.</text>
</comment>
<dbReference type="InterPro" id="IPR009057">
    <property type="entry name" value="Homeodomain-like_sf"/>
</dbReference>
<dbReference type="SUPFAM" id="SSF46689">
    <property type="entry name" value="Homeodomain-like"/>
    <property type="match status" value="1"/>
</dbReference>
<protein>
    <recommendedName>
        <fullName evidence="6">Sigma-54 factor interaction domain-containing protein</fullName>
    </recommendedName>
</protein>
<evidence type="ECO:0000256" key="2">
    <source>
        <dbReference type="ARBA" id="ARBA00022840"/>
    </source>
</evidence>
<keyword evidence="4" id="KW-0238">DNA-binding</keyword>
<gene>
    <name evidence="7" type="ORF">MNKW57_11430</name>
</gene>
<evidence type="ECO:0000256" key="3">
    <source>
        <dbReference type="ARBA" id="ARBA00023015"/>
    </source>
</evidence>
<dbReference type="Gene3D" id="1.10.10.60">
    <property type="entry name" value="Homeodomain-like"/>
    <property type="match status" value="1"/>
</dbReference>
<dbReference type="SUPFAM" id="SSF52540">
    <property type="entry name" value="P-loop containing nucleoside triphosphate hydrolases"/>
    <property type="match status" value="1"/>
</dbReference>
<name>A0ABQ6LXJ6_9GAMM</name>
<keyword evidence="8" id="KW-1185">Reference proteome</keyword>
<accession>A0ABQ6LXJ6</accession>
<dbReference type="InterPro" id="IPR003593">
    <property type="entry name" value="AAA+_ATPase"/>
</dbReference>
<dbReference type="InterPro" id="IPR058031">
    <property type="entry name" value="AAA_lid_NorR"/>
</dbReference>
<dbReference type="PANTHER" id="PTHR32071:SF117">
    <property type="entry name" value="PTS-DEPENDENT DIHYDROXYACETONE KINASE OPERON REGULATORY PROTEIN-RELATED"/>
    <property type="match status" value="1"/>
</dbReference>
<dbReference type="Gene3D" id="3.40.50.300">
    <property type="entry name" value="P-loop containing nucleotide triphosphate hydrolases"/>
    <property type="match status" value="1"/>
</dbReference>
<keyword evidence="2" id="KW-0067">ATP-binding</keyword>
<evidence type="ECO:0000256" key="5">
    <source>
        <dbReference type="ARBA" id="ARBA00023163"/>
    </source>
</evidence>
<dbReference type="Gene3D" id="1.10.8.60">
    <property type="match status" value="1"/>
</dbReference>
<organism evidence="7 8">
    <name type="scientific">Biformimicrobium ophioploci</name>
    <dbReference type="NCBI Taxonomy" id="3036711"/>
    <lineage>
        <taxon>Bacteria</taxon>
        <taxon>Pseudomonadati</taxon>
        <taxon>Pseudomonadota</taxon>
        <taxon>Gammaproteobacteria</taxon>
        <taxon>Cellvibrionales</taxon>
        <taxon>Microbulbiferaceae</taxon>
        <taxon>Biformimicrobium</taxon>
    </lineage>
</organism>
<dbReference type="PROSITE" id="PS00688">
    <property type="entry name" value="SIGMA54_INTERACT_3"/>
    <property type="match status" value="1"/>
</dbReference>
<feature type="domain" description="Sigma-54 factor interaction" evidence="6">
    <location>
        <begin position="9"/>
        <end position="238"/>
    </location>
</feature>
<dbReference type="PANTHER" id="PTHR32071">
    <property type="entry name" value="TRANSCRIPTIONAL REGULATORY PROTEIN"/>
    <property type="match status" value="1"/>
</dbReference>
<evidence type="ECO:0000256" key="4">
    <source>
        <dbReference type="ARBA" id="ARBA00023125"/>
    </source>
</evidence>
<dbReference type="InterPro" id="IPR027417">
    <property type="entry name" value="P-loop_NTPase"/>
</dbReference>
<dbReference type="Pfam" id="PF25601">
    <property type="entry name" value="AAA_lid_14"/>
    <property type="match status" value="1"/>
</dbReference>